<dbReference type="AlphaFoldDB" id="A0A8H6E8W7"/>
<dbReference type="EMBL" id="SPNV01000078">
    <property type="protein sequence ID" value="KAF5862275.1"/>
    <property type="molecule type" value="Genomic_DNA"/>
</dbReference>
<name>A0A8H6E8W7_PETAA</name>
<dbReference type="Proteomes" id="UP000541154">
    <property type="component" value="Unassembled WGS sequence"/>
</dbReference>
<organism evidence="5 6">
    <name type="scientific">Petromyces alliaceus</name>
    <name type="common">Aspergillus alliaceus</name>
    <dbReference type="NCBI Taxonomy" id="209559"/>
    <lineage>
        <taxon>Eukaryota</taxon>
        <taxon>Fungi</taxon>
        <taxon>Dikarya</taxon>
        <taxon>Ascomycota</taxon>
        <taxon>Pezizomycotina</taxon>
        <taxon>Eurotiomycetes</taxon>
        <taxon>Eurotiomycetidae</taxon>
        <taxon>Eurotiales</taxon>
        <taxon>Aspergillaceae</taxon>
        <taxon>Aspergillus</taxon>
        <taxon>Aspergillus subgen. Circumdati</taxon>
    </lineage>
</organism>
<dbReference type="InterPro" id="IPR001810">
    <property type="entry name" value="F-box_dom"/>
</dbReference>
<evidence type="ECO:0000256" key="1">
    <source>
        <dbReference type="ARBA" id="ARBA00022737"/>
    </source>
</evidence>
<evidence type="ECO:0000313" key="6">
    <source>
        <dbReference type="Proteomes" id="UP000541154"/>
    </source>
</evidence>
<evidence type="ECO:0000313" key="5">
    <source>
        <dbReference type="EMBL" id="KAF5862275.1"/>
    </source>
</evidence>
<comment type="caution">
    <text evidence="5">The sequence shown here is derived from an EMBL/GenBank/DDBJ whole genome shotgun (WGS) entry which is preliminary data.</text>
</comment>
<keyword evidence="2 3" id="KW-0040">ANK repeat</keyword>
<gene>
    <name evidence="5" type="ORF">ETB97_011888</name>
</gene>
<dbReference type="InterPro" id="IPR036770">
    <property type="entry name" value="Ankyrin_rpt-contain_sf"/>
</dbReference>
<keyword evidence="6" id="KW-1185">Reference proteome</keyword>
<feature type="domain" description="F-box" evidence="4">
    <location>
        <begin position="12"/>
        <end position="52"/>
    </location>
</feature>
<protein>
    <recommendedName>
        <fullName evidence="4">F-box domain-containing protein</fullName>
    </recommendedName>
</protein>
<dbReference type="SUPFAM" id="SSF48403">
    <property type="entry name" value="Ankyrin repeat"/>
    <property type="match status" value="1"/>
</dbReference>
<keyword evidence="1" id="KW-0677">Repeat</keyword>
<dbReference type="SUPFAM" id="SSF81383">
    <property type="entry name" value="F-box domain"/>
    <property type="match status" value="1"/>
</dbReference>
<proteinExistence type="predicted"/>
<dbReference type="Pfam" id="PF12796">
    <property type="entry name" value="Ank_2"/>
    <property type="match status" value="1"/>
</dbReference>
<dbReference type="InterPro" id="IPR036047">
    <property type="entry name" value="F-box-like_dom_sf"/>
</dbReference>
<evidence type="ECO:0000256" key="2">
    <source>
        <dbReference type="ARBA" id="ARBA00023043"/>
    </source>
</evidence>
<dbReference type="SMART" id="SM00256">
    <property type="entry name" value="FBOX"/>
    <property type="match status" value="1"/>
</dbReference>
<dbReference type="Gene3D" id="1.25.40.20">
    <property type="entry name" value="Ankyrin repeat-containing domain"/>
    <property type="match status" value="2"/>
</dbReference>
<dbReference type="PANTHER" id="PTHR24198:SF165">
    <property type="entry name" value="ANKYRIN REPEAT-CONTAINING PROTEIN-RELATED"/>
    <property type="match status" value="1"/>
</dbReference>
<dbReference type="InterPro" id="IPR002110">
    <property type="entry name" value="Ankyrin_rpt"/>
</dbReference>
<reference evidence="5 6" key="1">
    <citation type="submission" date="2019-04" db="EMBL/GenBank/DDBJ databases">
        <title>Aspergillus burnettii sp. nov., novel species from soil in southeast Queensland.</title>
        <authorList>
            <person name="Gilchrist C.L.M."/>
            <person name="Pitt J.I."/>
            <person name="Lange L."/>
            <person name="Lacey H.J."/>
            <person name="Vuong D."/>
            <person name="Midgley D.J."/>
            <person name="Greenfield P."/>
            <person name="Bradbury M."/>
            <person name="Lacey E."/>
            <person name="Busk P.K."/>
            <person name="Pilgaard B."/>
            <person name="Chooi Y.H."/>
            <person name="Piggott A.M."/>
        </authorList>
    </citation>
    <scope>NUCLEOTIDE SEQUENCE [LARGE SCALE GENOMIC DNA]</scope>
    <source>
        <strain evidence="5 6">FRR 5400</strain>
    </source>
</reference>
<feature type="repeat" description="ANK" evidence="3">
    <location>
        <begin position="245"/>
        <end position="277"/>
    </location>
</feature>
<dbReference type="SMART" id="SM00248">
    <property type="entry name" value="ANK"/>
    <property type="match status" value="7"/>
</dbReference>
<sequence>MPPSEQSCFTKLSDDLFYDVAEYLDKRDLCRLSATCKSLNDILLGRRRKAARQCAVPADEEYERIGNEKPAEPMLRCILESNIAALRLFLDAGVDPNSRAVTHRSPMFLIAVDKLKYKSASLLLEYGADPDLADKNGKVPFDLIDRLRCPDIVPTLADFLNKAGCKNVTRLTSFAVICRYARLDTVKDLLDIGTDILSLRGNHGITVFHELARHGSLSSFVTGTPRTLDLLIELSPALLNVANENGHTALHYAMTWREPDYALYLLEKGIRVGRPDKDGRTELWWAVHVGQERIVREILARPFVNYSVDRNHEQVNLNNPLTEAARWRRWDTLKLLLRDSRIQVDSSFISSLQKDSRFSDRYSALEKMRKQMELEERNHPNIREALDDVITRRKSLGFS</sequence>
<evidence type="ECO:0000256" key="3">
    <source>
        <dbReference type="PROSITE-ProRule" id="PRU00023"/>
    </source>
</evidence>
<dbReference type="Pfam" id="PF00646">
    <property type="entry name" value="F-box"/>
    <property type="match status" value="1"/>
</dbReference>
<evidence type="ECO:0000259" key="4">
    <source>
        <dbReference type="SMART" id="SM00256"/>
    </source>
</evidence>
<accession>A0A8H6E8W7</accession>
<dbReference type="CDD" id="cd09917">
    <property type="entry name" value="F-box_SF"/>
    <property type="match status" value="1"/>
</dbReference>
<dbReference type="PROSITE" id="PS50088">
    <property type="entry name" value="ANK_REPEAT"/>
    <property type="match status" value="1"/>
</dbReference>
<dbReference type="PANTHER" id="PTHR24198">
    <property type="entry name" value="ANKYRIN REPEAT AND PROTEIN KINASE DOMAIN-CONTAINING PROTEIN"/>
    <property type="match status" value="1"/>
</dbReference>